<dbReference type="AlphaFoldDB" id="K1Q7N3"/>
<organism evidence="1">
    <name type="scientific">Magallana gigas</name>
    <name type="common">Pacific oyster</name>
    <name type="synonym">Crassostrea gigas</name>
    <dbReference type="NCBI Taxonomy" id="29159"/>
    <lineage>
        <taxon>Eukaryota</taxon>
        <taxon>Metazoa</taxon>
        <taxon>Spiralia</taxon>
        <taxon>Lophotrochozoa</taxon>
        <taxon>Mollusca</taxon>
        <taxon>Bivalvia</taxon>
        <taxon>Autobranchia</taxon>
        <taxon>Pteriomorphia</taxon>
        <taxon>Ostreida</taxon>
        <taxon>Ostreoidea</taxon>
        <taxon>Ostreidae</taxon>
        <taxon>Magallana</taxon>
    </lineage>
</organism>
<evidence type="ECO:0000313" key="1">
    <source>
        <dbReference type="EMBL" id="EKC32772.1"/>
    </source>
</evidence>
<gene>
    <name evidence="1" type="ORF">CGI_10013162</name>
</gene>
<dbReference type="EMBL" id="JH815869">
    <property type="protein sequence ID" value="EKC32772.1"/>
    <property type="molecule type" value="Genomic_DNA"/>
</dbReference>
<dbReference type="InParanoid" id="K1Q7N3"/>
<sequence length="116" mass="13408">MPVMWYCTANPITAIWPIQPGISNIFTLLPHPGSNHQTATLHEKEALDDLEFLVHHDQGQFVPEQLRDISWEILGICQQMAGNFQDARYSYQQSLEQDHTNQLEHATRQRILELNS</sequence>
<protein>
    <recommendedName>
        <fullName evidence="2">Tetratricopeptide repeat protein</fullName>
    </recommendedName>
</protein>
<evidence type="ECO:0008006" key="2">
    <source>
        <dbReference type="Google" id="ProtNLM"/>
    </source>
</evidence>
<accession>K1Q7N3</accession>
<dbReference type="HOGENOM" id="CLU_2099229_0_0_1"/>
<proteinExistence type="predicted"/>
<name>K1Q7N3_MAGGI</name>
<reference evidence="1" key="1">
    <citation type="journal article" date="2012" name="Nature">
        <title>The oyster genome reveals stress adaptation and complexity of shell formation.</title>
        <authorList>
            <person name="Zhang G."/>
            <person name="Fang X."/>
            <person name="Guo X."/>
            <person name="Li L."/>
            <person name="Luo R."/>
            <person name="Xu F."/>
            <person name="Yang P."/>
            <person name="Zhang L."/>
            <person name="Wang X."/>
            <person name="Qi H."/>
            <person name="Xiong Z."/>
            <person name="Que H."/>
            <person name="Xie Y."/>
            <person name="Holland P.W."/>
            <person name="Paps J."/>
            <person name="Zhu Y."/>
            <person name="Wu F."/>
            <person name="Chen Y."/>
            <person name="Wang J."/>
            <person name="Peng C."/>
            <person name="Meng J."/>
            <person name="Yang L."/>
            <person name="Liu J."/>
            <person name="Wen B."/>
            <person name="Zhang N."/>
            <person name="Huang Z."/>
            <person name="Zhu Q."/>
            <person name="Feng Y."/>
            <person name="Mount A."/>
            <person name="Hedgecock D."/>
            <person name="Xu Z."/>
            <person name="Liu Y."/>
            <person name="Domazet-Loso T."/>
            <person name="Du Y."/>
            <person name="Sun X."/>
            <person name="Zhang S."/>
            <person name="Liu B."/>
            <person name="Cheng P."/>
            <person name="Jiang X."/>
            <person name="Li J."/>
            <person name="Fan D."/>
            <person name="Wang W."/>
            <person name="Fu W."/>
            <person name="Wang T."/>
            <person name="Wang B."/>
            <person name="Zhang J."/>
            <person name="Peng Z."/>
            <person name="Li Y."/>
            <person name="Li N."/>
            <person name="Wang J."/>
            <person name="Chen M."/>
            <person name="He Y."/>
            <person name="Tan F."/>
            <person name="Song X."/>
            <person name="Zheng Q."/>
            <person name="Huang R."/>
            <person name="Yang H."/>
            <person name="Du X."/>
            <person name="Chen L."/>
            <person name="Yang M."/>
            <person name="Gaffney P.M."/>
            <person name="Wang S."/>
            <person name="Luo L."/>
            <person name="She Z."/>
            <person name="Ming Y."/>
            <person name="Huang W."/>
            <person name="Zhang S."/>
            <person name="Huang B."/>
            <person name="Zhang Y."/>
            <person name="Qu T."/>
            <person name="Ni P."/>
            <person name="Miao G."/>
            <person name="Wang J."/>
            <person name="Wang Q."/>
            <person name="Steinberg C.E."/>
            <person name="Wang H."/>
            <person name="Li N."/>
            <person name="Qian L."/>
            <person name="Zhang G."/>
            <person name="Li Y."/>
            <person name="Yang H."/>
            <person name="Liu X."/>
            <person name="Wang J."/>
            <person name="Yin Y."/>
            <person name="Wang J."/>
        </authorList>
    </citation>
    <scope>NUCLEOTIDE SEQUENCE [LARGE SCALE GENOMIC DNA]</scope>
    <source>
        <strain evidence="1">05x7-T-G4-1.051#20</strain>
    </source>
</reference>